<accession>A0A7K1U245</accession>
<dbReference type="Pfam" id="PF08445">
    <property type="entry name" value="FR47"/>
    <property type="match status" value="1"/>
</dbReference>
<dbReference type="RefSeq" id="WP_157305851.1">
    <property type="nucleotide sequence ID" value="NZ_WRXN01000003.1"/>
</dbReference>
<dbReference type="EMBL" id="WRXN01000003">
    <property type="protein sequence ID" value="MVT08429.1"/>
    <property type="molecule type" value="Genomic_DNA"/>
</dbReference>
<evidence type="ECO:0000313" key="3">
    <source>
        <dbReference type="Proteomes" id="UP000461730"/>
    </source>
</evidence>
<dbReference type="Gene3D" id="3.40.630.30">
    <property type="match status" value="1"/>
</dbReference>
<keyword evidence="2" id="KW-0808">Transferase</keyword>
<dbReference type="InterPro" id="IPR027365">
    <property type="entry name" value="GNAT_acetyltra_YdfB-like"/>
</dbReference>
<dbReference type="PANTHER" id="PTHR31143:SF2">
    <property type="entry name" value="FR47-LIKE DOMAIN-CONTAINING PROTEIN-RELATED"/>
    <property type="match status" value="1"/>
</dbReference>
<feature type="domain" description="N-acetyltransferase" evidence="1">
    <location>
        <begin position="99"/>
        <end position="227"/>
    </location>
</feature>
<dbReference type="InterPro" id="IPR000182">
    <property type="entry name" value="GNAT_dom"/>
</dbReference>
<keyword evidence="3" id="KW-1185">Reference proteome</keyword>
<protein>
    <submittedName>
        <fullName evidence="2">GNAT family N-acetyltransferase</fullName>
    </submittedName>
</protein>
<dbReference type="PANTHER" id="PTHR31143">
    <property type="match status" value="1"/>
</dbReference>
<comment type="caution">
    <text evidence="2">The sequence shown here is derived from an EMBL/GenBank/DDBJ whole genome shotgun (WGS) entry which is preliminary data.</text>
</comment>
<dbReference type="Proteomes" id="UP000461730">
    <property type="component" value="Unassembled WGS sequence"/>
</dbReference>
<proteinExistence type="predicted"/>
<dbReference type="PROSITE" id="PS51186">
    <property type="entry name" value="GNAT"/>
    <property type="match status" value="1"/>
</dbReference>
<dbReference type="SUPFAM" id="SSF55729">
    <property type="entry name" value="Acyl-CoA N-acyltransferases (Nat)"/>
    <property type="match status" value="1"/>
</dbReference>
<dbReference type="CDD" id="cd04301">
    <property type="entry name" value="NAT_SF"/>
    <property type="match status" value="1"/>
</dbReference>
<organism evidence="2 3">
    <name type="scientific">Chitinophaga tropicalis</name>
    <dbReference type="NCBI Taxonomy" id="2683588"/>
    <lineage>
        <taxon>Bacteria</taxon>
        <taxon>Pseudomonadati</taxon>
        <taxon>Bacteroidota</taxon>
        <taxon>Chitinophagia</taxon>
        <taxon>Chitinophagales</taxon>
        <taxon>Chitinophagaceae</taxon>
        <taxon>Chitinophaga</taxon>
    </lineage>
</organism>
<evidence type="ECO:0000313" key="2">
    <source>
        <dbReference type="EMBL" id="MVT08429.1"/>
    </source>
</evidence>
<dbReference type="InterPro" id="IPR016181">
    <property type="entry name" value="Acyl_CoA_acyltransferase"/>
</dbReference>
<reference evidence="2 3" key="1">
    <citation type="submission" date="2019-12" db="EMBL/GenBank/DDBJ databases">
        <title>Chitinophaga sp. strain ysch24 (GDMCC 1.1355), whole genome shotgun sequence.</title>
        <authorList>
            <person name="Zhang X."/>
        </authorList>
    </citation>
    <scope>NUCLEOTIDE SEQUENCE [LARGE SCALE GENOMIC DNA]</scope>
    <source>
        <strain evidence="3">ysch24</strain>
    </source>
</reference>
<dbReference type="InterPro" id="IPR013653">
    <property type="entry name" value="GCN5-like_dom"/>
</dbReference>
<gene>
    <name evidence="2" type="ORF">GO493_09185</name>
</gene>
<evidence type="ECO:0000259" key="1">
    <source>
        <dbReference type="PROSITE" id="PS51186"/>
    </source>
</evidence>
<dbReference type="GO" id="GO:0016747">
    <property type="term" value="F:acyltransferase activity, transferring groups other than amino-acyl groups"/>
    <property type="evidence" value="ECO:0007669"/>
    <property type="project" value="InterPro"/>
</dbReference>
<dbReference type="AlphaFoldDB" id="A0A7K1U245"/>
<sequence length="227" mass="25992">MPANNHKLDNPVWFSLSETHQDFALSYDNLKCYDPDYCLFGGHISNLSITDAITRYSGLTDNFFIIGDKPAYPSHLTLKNELVCNQMVIQDKIDLDIAENIIQLTTQHSQELFQLVTLVQPGYFKNRTRELGNYFGIFRNDKLVAVAGERMKMNGYTEVSAVVTHPAHTGKGYARQLVAHTVNSIFDQNKIPYLHVAESNTRAIALYEQLGFTLRRKISFWHFVQEK</sequence>
<name>A0A7K1U245_9BACT</name>